<dbReference type="GO" id="GO:0007264">
    <property type="term" value="P:small GTPase-mediated signal transduction"/>
    <property type="evidence" value="ECO:0007669"/>
    <property type="project" value="InterPro"/>
</dbReference>
<dbReference type="OrthoDB" id="18896at2759"/>
<dbReference type="PANTHER" id="PTHR45653">
    <property type="entry name" value="DEDICATOR OF CYTOKINESIS"/>
    <property type="match status" value="1"/>
</dbReference>
<accession>A0A212CP23</accession>
<organism evidence="2 3">
    <name type="scientific">Cervus elaphus hippelaphus</name>
    <name type="common">European red deer</name>
    <dbReference type="NCBI Taxonomy" id="46360"/>
    <lineage>
        <taxon>Eukaryota</taxon>
        <taxon>Metazoa</taxon>
        <taxon>Chordata</taxon>
        <taxon>Craniata</taxon>
        <taxon>Vertebrata</taxon>
        <taxon>Euteleostomi</taxon>
        <taxon>Mammalia</taxon>
        <taxon>Eutheria</taxon>
        <taxon>Laurasiatheria</taxon>
        <taxon>Artiodactyla</taxon>
        <taxon>Ruminantia</taxon>
        <taxon>Pecora</taxon>
        <taxon>Cervidae</taxon>
        <taxon>Cervinae</taxon>
        <taxon>Cervus</taxon>
    </lineage>
</organism>
<comment type="caution">
    <text evidence="2">The sequence shown here is derived from an EMBL/GenBank/DDBJ whole genome shotgun (WGS) entry which is preliminary data.</text>
</comment>
<reference evidence="2 3" key="1">
    <citation type="journal article" date="2018" name="Mol. Genet. Genomics">
        <title>The red deer Cervus elaphus genome CerEla1.0: sequencing, annotating, genes, and chromosomes.</title>
        <authorList>
            <person name="Bana N.A."/>
            <person name="Nyiri A."/>
            <person name="Nagy J."/>
            <person name="Frank K."/>
            <person name="Nagy T."/>
            <person name="Steger V."/>
            <person name="Schiller M."/>
            <person name="Lakatos P."/>
            <person name="Sugar L."/>
            <person name="Horn P."/>
            <person name="Barta E."/>
            <person name="Orosz L."/>
        </authorList>
    </citation>
    <scope>NUCLEOTIDE SEQUENCE [LARGE SCALE GENOMIC DNA]</scope>
    <source>
        <strain evidence="2">Hungarian</strain>
    </source>
</reference>
<evidence type="ECO:0000313" key="3">
    <source>
        <dbReference type="Proteomes" id="UP000242450"/>
    </source>
</evidence>
<dbReference type="GO" id="GO:0005085">
    <property type="term" value="F:guanyl-nucleotide exchange factor activity"/>
    <property type="evidence" value="ECO:0007669"/>
    <property type="project" value="InterPro"/>
</dbReference>
<dbReference type="AlphaFoldDB" id="A0A212CP23"/>
<dbReference type="GO" id="GO:0016477">
    <property type="term" value="P:cell migration"/>
    <property type="evidence" value="ECO:0007669"/>
    <property type="project" value="TreeGrafter"/>
</dbReference>
<dbReference type="GO" id="GO:0007520">
    <property type="term" value="P:myoblast fusion"/>
    <property type="evidence" value="ECO:0007669"/>
    <property type="project" value="TreeGrafter"/>
</dbReference>
<evidence type="ECO:0000313" key="2">
    <source>
        <dbReference type="EMBL" id="OWK07625.1"/>
    </source>
</evidence>
<feature type="domain" description="Dedicator of cytokinesis TPR repeats region" evidence="1">
    <location>
        <begin position="39"/>
        <end position="169"/>
    </location>
</feature>
<dbReference type="Pfam" id="PF23554">
    <property type="entry name" value="TPR_DOCK"/>
    <property type="match status" value="1"/>
</dbReference>
<evidence type="ECO:0000259" key="1">
    <source>
        <dbReference type="Pfam" id="PF23554"/>
    </source>
</evidence>
<dbReference type="InterPro" id="IPR056372">
    <property type="entry name" value="TPR_DOCK"/>
</dbReference>
<dbReference type="EMBL" id="MKHE01000015">
    <property type="protein sequence ID" value="OWK07625.1"/>
    <property type="molecule type" value="Genomic_DNA"/>
</dbReference>
<dbReference type="GO" id="GO:0005737">
    <property type="term" value="C:cytoplasm"/>
    <property type="evidence" value="ECO:0007669"/>
    <property type="project" value="TreeGrafter"/>
</dbReference>
<proteinExistence type="predicted"/>
<gene>
    <name evidence="2" type="ORF">Celaphus_00008786</name>
</gene>
<sequence>MQLTESQGDQSFVVHFTPASDASFRDVDLLGLLKWRSNTNLLQQNLRQLMKVDGGEVVKFLQDTLDALFNIMMENSESETFDTLVFDALVFIIGLIADRKFQHFNPVLETYIKKHFSATLAYTKLTKVLRNYVDNAEKPGISDQLYKAMKALEYIFKFIVRSRILFNQNAFALALGRTVLAETLVLVPTFFLEWGEPGLIPSGVSLLGLRVCQELRLFRTKRPKDYTLTAKSSPCPMDAEDVLSRSDWPAKPHL</sequence>
<dbReference type="GO" id="GO:0031267">
    <property type="term" value="F:small GTPase binding"/>
    <property type="evidence" value="ECO:0007669"/>
    <property type="project" value="TreeGrafter"/>
</dbReference>
<protein>
    <recommendedName>
        <fullName evidence="1">Dedicator of cytokinesis TPR repeats region domain-containing protein</fullName>
    </recommendedName>
</protein>
<dbReference type="Proteomes" id="UP000242450">
    <property type="component" value="Chromosome 15"/>
</dbReference>
<dbReference type="PANTHER" id="PTHR45653:SF1">
    <property type="entry name" value="DEDICATOR OF CYTOKINESIS PROTEIN 1"/>
    <property type="match status" value="1"/>
</dbReference>
<keyword evidence="3" id="KW-1185">Reference proteome</keyword>
<name>A0A212CP23_CEREH</name>
<dbReference type="GO" id="GO:0005886">
    <property type="term" value="C:plasma membrane"/>
    <property type="evidence" value="ECO:0007669"/>
    <property type="project" value="TreeGrafter"/>
</dbReference>
<dbReference type="InterPro" id="IPR026791">
    <property type="entry name" value="DOCK"/>
</dbReference>